<evidence type="ECO:0000313" key="2">
    <source>
        <dbReference type="Proteomes" id="UP000299102"/>
    </source>
</evidence>
<sequence>MVCVAGSFCLLVIRESVRTFEQRRVTFLALFYAGARVNGAGVCANFAVSGYGYRPTFVWPPSASRDTGTWASNNKIHINFRGPSEYSSKISSYLDTLKAVHYQRAVVAQWLRTSPRNRKVAGSILTTGKLTNKYITLKTNKEPPSF</sequence>
<keyword evidence="2" id="KW-1185">Reference proteome</keyword>
<comment type="caution">
    <text evidence="1">The sequence shown here is derived from an EMBL/GenBank/DDBJ whole genome shotgun (WGS) entry which is preliminary data.</text>
</comment>
<protein>
    <submittedName>
        <fullName evidence="1">Uncharacterized protein</fullName>
    </submittedName>
</protein>
<dbReference type="AlphaFoldDB" id="A0A4C1XX81"/>
<gene>
    <name evidence="1" type="ORF">EVAR_59534_1</name>
</gene>
<organism evidence="1 2">
    <name type="scientific">Eumeta variegata</name>
    <name type="common">Bagworm moth</name>
    <name type="synonym">Eumeta japonica</name>
    <dbReference type="NCBI Taxonomy" id="151549"/>
    <lineage>
        <taxon>Eukaryota</taxon>
        <taxon>Metazoa</taxon>
        <taxon>Ecdysozoa</taxon>
        <taxon>Arthropoda</taxon>
        <taxon>Hexapoda</taxon>
        <taxon>Insecta</taxon>
        <taxon>Pterygota</taxon>
        <taxon>Neoptera</taxon>
        <taxon>Endopterygota</taxon>
        <taxon>Lepidoptera</taxon>
        <taxon>Glossata</taxon>
        <taxon>Ditrysia</taxon>
        <taxon>Tineoidea</taxon>
        <taxon>Psychidae</taxon>
        <taxon>Oiketicinae</taxon>
        <taxon>Eumeta</taxon>
    </lineage>
</organism>
<proteinExistence type="predicted"/>
<name>A0A4C1XX81_EUMVA</name>
<evidence type="ECO:0000313" key="1">
    <source>
        <dbReference type="EMBL" id="GBP66837.1"/>
    </source>
</evidence>
<reference evidence="1 2" key="1">
    <citation type="journal article" date="2019" name="Commun. Biol.">
        <title>The bagworm genome reveals a unique fibroin gene that provides high tensile strength.</title>
        <authorList>
            <person name="Kono N."/>
            <person name="Nakamura H."/>
            <person name="Ohtoshi R."/>
            <person name="Tomita M."/>
            <person name="Numata K."/>
            <person name="Arakawa K."/>
        </authorList>
    </citation>
    <scope>NUCLEOTIDE SEQUENCE [LARGE SCALE GENOMIC DNA]</scope>
</reference>
<dbReference type="EMBL" id="BGZK01000968">
    <property type="protein sequence ID" value="GBP66837.1"/>
    <property type="molecule type" value="Genomic_DNA"/>
</dbReference>
<accession>A0A4C1XX81</accession>
<dbReference type="Proteomes" id="UP000299102">
    <property type="component" value="Unassembled WGS sequence"/>
</dbReference>